<name>A0A1I1S127_9ACTN</name>
<comment type="subcellular location">
    <subcellularLocation>
        <location evidence="1">Cell membrane</location>
        <topology evidence="1">Multi-pass membrane protein</topology>
    </subcellularLocation>
</comment>
<keyword evidence="7" id="KW-1185">Reference proteome</keyword>
<sequence length="270" mass="29530">MISHLFTVFRGLFTTRASRAAVALLIMVTAAVPVAEMAVLRMFSSLILEGPETFAENKNELILPVCLFFLAFAVTRGAHHLVRLLRVRVFRKGFETSGRNSKPSQESWEWALAFELSAVLVSLVQAVMFSALFFLIDWPTAILNVVASAAVLYGVSVLYRRELSRQQEYIKVGTRPGSPAIAQRVGGRIRNAEFGSILASTVMVVVLAFMLYRALTGEIPSSDAIIMFLALRLLSGQLGTLSAGITRFARATARTGARSWEPTGKAEVTS</sequence>
<feature type="transmembrane region" description="Helical" evidence="5">
    <location>
        <begin position="110"/>
        <end position="135"/>
    </location>
</feature>
<organism evidence="6 7">
    <name type="scientific">Streptomyces aidingensis</name>
    <dbReference type="NCBI Taxonomy" id="910347"/>
    <lineage>
        <taxon>Bacteria</taxon>
        <taxon>Bacillati</taxon>
        <taxon>Actinomycetota</taxon>
        <taxon>Actinomycetes</taxon>
        <taxon>Kitasatosporales</taxon>
        <taxon>Streptomycetaceae</taxon>
        <taxon>Streptomyces</taxon>
    </lineage>
</organism>
<dbReference type="RefSeq" id="WP_139238403.1">
    <property type="nucleotide sequence ID" value="NZ_FOLM01000014.1"/>
</dbReference>
<dbReference type="GO" id="GO:0005886">
    <property type="term" value="C:plasma membrane"/>
    <property type="evidence" value="ECO:0007669"/>
    <property type="project" value="UniProtKB-SubCell"/>
</dbReference>
<evidence type="ECO:0000256" key="2">
    <source>
        <dbReference type="ARBA" id="ARBA00022692"/>
    </source>
</evidence>
<dbReference type="AlphaFoldDB" id="A0A1I1S127"/>
<dbReference type="GO" id="GO:0005524">
    <property type="term" value="F:ATP binding"/>
    <property type="evidence" value="ECO:0007669"/>
    <property type="project" value="InterPro"/>
</dbReference>
<evidence type="ECO:0000313" key="7">
    <source>
        <dbReference type="Proteomes" id="UP000199207"/>
    </source>
</evidence>
<feature type="transmembrane region" description="Helical" evidence="5">
    <location>
        <begin position="21"/>
        <end position="41"/>
    </location>
</feature>
<keyword evidence="4 5" id="KW-0472">Membrane</keyword>
<dbReference type="STRING" id="910347.SAMN05421773_114133"/>
<feature type="transmembrane region" description="Helical" evidence="5">
    <location>
        <begin position="61"/>
        <end position="82"/>
    </location>
</feature>
<dbReference type="SUPFAM" id="SSF90123">
    <property type="entry name" value="ABC transporter transmembrane region"/>
    <property type="match status" value="1"/>
</dbReference>
<evidence type="ECO:0000256" key="3">
    <source>
        <dbReference type="ARBA" id="ARBA00022989"/>
    </source>
</evidence>
<evidence type="ECO:0000313" key="6">
    <source>
        <dbReference type="EMBL" id="SFD40241.1"/>
    </source>
</evidence>
<protein>
    <submittedName>
        <fullName evidence="6">Uncharacterized protein</fullName>
    </submittedName>
</protein>
<feature type="transmembrane region" description="Helical" evidence="5">
    <location>
        <begin position="141"/>
        <end position="159"/>
    </location>
</feature>
<keyword evidence="2 5" id="KW-0812">Transmembrane</keyword>
<dbReference type="OrthoDB" id="5142584at2"/>
<dbReference type="Proteomes" id="UP000199207">
    <property type="component" value="Unassembled WGS sequence"/>
</dbReference>
<accession>A0A1I1S127</accession>
<evidence type="ECO:0000256" key="4">
    <source>
        <dbReference type="ARBA" id="ARBA00023136"/>
    </source>
</evidence>
<proteinExistence type="predicted"/>
<feature type="transmembrane region" description="Helical" evidence="5">
    <location>
        <begin position="194"/>
        <end position="212"/>
    </location>
</feature>
<keyword evidence="3 5" id="KW-1133">Transmembrane helix</keyword>
<dbReference type="EMBL" id="FOLM01000014">
    <property type="protein sequence ID" value="SFD40241.1"/>
    <property type="molecule type" value="Genomic_DNA"/>
</dbReference>
<dbReference type="InterPro" id="IPR036640">
    <property type="entry name" value="ABC1_TM_sf"/>
</dbReference>
<gene>
    <name evidence="6" type="ORF">SAMN05421773_114133</name>
</gene>
<feature type="transmembrane region" description="Helical" evidence="5">
    <location>
        <begin position="224"/>
        <end position="245"/>
    </location>
</feature>
<evidence type="ECO:0000256" key="5">
    <source>
        <dbReference type="SAM" id="Phobius"/>
    </source>
</evidence>
<evidence type="ECO:0000256" key="1">
    <source>
        <dbReference type="ARBA" id="ARBA00004651"/>
    </source>
</evidence>
<reference evidence="6 7" key="1">
    <citation type="submission" date="2016-10" db="EMBL/GenBank/DDBJ databases">
        <authorList>
            <person name="de Groot N.N."/>
        </authorList>
    </citation>
    <scope>NUCLEOTIDE SEQUENCE [LARGE SCALE GENOMIC DNA]</scope>
    <source>
        <strain evidence="6 7">CGMCC 4.5739</strain>
    </source>
</reference>